<name>A0A7S1WP31_ALECA</name>
<dbReference type="AlphaFoldDB" id="A0A7S1WP31"/>
<dbReference type="EMBL" id="HBGE01093437">
    <property type="protein sequence ID" value="CAD9178876.1"/>
    <property type="molecule type" value="Transcribed_RNA"/>
</dbReference>
<evidence type="ECO:0000313" key="2">
    <source>
        <dbReference type="EMBL" id="CAD9178876.1"/>
    </source>
</evidence>
<sequence length="127" mass="12567">MMAKGLSRSYVPPIAPEYQGAPSERRSVSNDWAGVGPFAGGSSPHSQAPPGGAGWQGARSSAAQLMGPQPSIFGPPLGGAGPQMAPPALGSGPLAAGSLGVGSLGGGIGTGPQQQPQQPQQQYARWP</sequence>
<feature type="region of interest" description="Disordered" evidence="1">
    <location>
        <begin position="1"/>
        <end position="127"/>
    </location>
</feature>
<feature type="compositionally biased region" description="Low complexity" evidence="1">
    <location>
        <begin position="111"/>
        <end position="127"/>
    </location>
</feature>
<organism evidence="2">
    <name type="scientific">Alexandrium catenella</name>
    <name type="common">Red tide dinoflagellate</name>
    <name type="synonym">Gonyaulax catenella</name>
    <dbReference type="NCBI Taxonomy" id="2925"/>
    <lineage>
        <taxon>Eukaryota</taxon>
        <taxon>Sar</taxon>
        <taxon>Alveolata</taxon>
        <taxon>Dinophyceae</taxon>
        <taxon>Gonyaulacales</taxon>
        <taxon>Pyrocystaceae</taxon>
        <taxon>Alexandrium</taxon>
    </lineage>
</organism>
<proteinExistence type="predicted"/>
<gene>
    <name evidence="2" type="ORF">ACAT0790_LOCUS55648</name>
</gene>
<reference evidence="2" key="1">
    <citation type="submission" date="2021-01" db="EMBL/GenBank/DDBJ databases">
        <authorList>
            <person name="Corre E."/>
            <person name="Pelletier E."/>
            <person name="Niang G."/>
            <person name="Scheremetjew M."/>
            <person name="Finn R."/>
            <person name="Kale V."/>
            <person name="Holt S."/>
            <person name="Cochrane G."/>
            <person name="Meng A."/>
            <person name="Brown T."/>
            <person name="Cohen L."/>
        </authorList>
    </citation>
    <scope>NUCLEOTIDE SEQUENCE</scope>
    <source>
        <strain evidence="2">OF101</strain>
    </source>
</reference>
<evidence type="ECO:0000256" key="1">
    <source>
        <dbReference type="SAM" id="MobiDB-lite"/>
    </source>
</evidence>
<protein>
    <submittedName>
        <fullName evidence="2">Uncharacterized protein</fullName>
    </submittedName>
</protein>
<feature type="compositionally biased region" description="Gly residues" evidence="1">
    <location>
        <begin position="99"/>
        <end position="110"/>
    </location>
</feature>
<feature type="compositionally biased region" description="Low complexity" evidence="1">
    <location>
        <begin position="86"/>
        <end position="98"/>
    </location>
</feature>
<accession>A0A7S1WP31</accession>